<dbReference type="GO" id="GO:0006869">
    <property type="term" value="P:lipid transport"/>
    <property type="evidence" value="ECO:0007669"/>
    <property type="project" value="UniProtKB-KW"/>
</dbReference>
<name>A0A8J1MMF3_XENLA</name>
<dbReference type="InterPro" id="IPR026847">
    <property type="entry name" value="VPS13"/>
</dbReference>
<keyword evidence="2" id="KW-0813">Transport</keyword>
<sequence length="3768" mass="425630">MLESVVADLLNRCLGDYVENLDRSQLKLGIWGGNVVLENLRIKENALSELNVPFKVKAGQIDKLTLKIPWKNLYGDAVVATLEGLFLLVVPVASIKYDAQKEEKSLQDTKQRELQRIEDALQKAAAKGVLGDCYNLQSFVYKNVKPGSKRKKHKHFKNRFKVLDSKTDKPKDDKKDTFVEKLLTQVIKNLQIKITDIHIRYEDDITDVKMPFSVGVTLSELSLLTCNESWKPCILNEATKIIYKLVRLDSFSTYWNVKSKLYYLKSREDIITALKEEILSETRKPKDYQYIFKPVNASAKLCINPLAEIQQTTPKIEWNMEVQNVAVEVTKPQYLSLMDLLESVDYMVRNIPYRKYRPALSLQEDTKRWWLYAINSILEVHIRRRTQMWSWNNIAKHRQNLKAYKNAYKIKLTQPKLPEETVKQLQAYEKMLDVFNIVLARQQAQAEVIRSGQKLFAKKSSPSGEKKSGGWFGNLLSRKEATKKDDADDLSVPEQIDNFMGTEEKAKLFTAIGYSDSSHNLFVPKTYVAHVLNFKLLRTSITVREDIDTPETLQIQIIDLSTEVSQRPGAQAIKIEAKLEHWYVTGLRQQNIVPSLVTSIGNKESSLLKIVFETNPEHLNADQVLILQSQPVEIIYDAVTINALAEFFQTQKGMDLEQLTSATLMKLEEIKEKTATGLSHIIETRKRLDVRINLQPSYLVIPKSGFYHEKSDLVIIDLGSLQVMSVDQAEETTNFLSLEDIMEKAYDKFDVQIKNVQILFGKEGEDWKKAREKASSSLHILQPLDIELKLAKAMVERDSRMPSFKVLGELPLLHIKISDKKIQGMFELVNSIPLPQKSSTPTTADKKIPSIAILSRRSEKLLNKDIKQSLFQKDDSDSDEEFFDVCDNFPATVKIKQTKKPILVSSEESNTEETNVEELTDLNLKFEVKEVKLEFTKQTDKLQETILVFNIQQLGTESCIKTYTLTSVSYLKKISLDYYDASGLRKQPLHLISSSDKNASELLKVEYVKADTKGPHFQTTFENTEQTLKVFFSAVDLLLHSEALLTTISFLTESIPNLPDKSEKIRAPKQQDKESLVKKAAKVCKDKDVFAFKLFAKLDAFNVNVWDEKNHIAEIKIQGLACHFYIQSNQIELFARLKDIIVNDVNPHTIHKKAVSIMEEEEVFNFILMLYPEATQGDAYKDVSKVDGKLDLRVGCIQIVFLHKFLMSLLRFLNNFQAAKEKVSMATAQAAQRAATSVKDLAERSFRLLMDIHLKAPLIVVPQSSVSRNAIVADLGLLKISNQFTLVSSEDEQLPPFVDRMTINLTEFKLSRTILQDVSCQPDVQILHPINLNLSINRNLAATWYHKIPVVEVNGHLNSMNVGLSQEDVSVLLNVLVENLGEAEEEGKGIELSYEQKETTEQSLLEIPKSPQRILEDSKEDKDEKSLALNLVLHFEIQEVVVRLWRQANRGGLPLHVLHVSQLGAETRVGSQLMTASVYLKKISMTCNDFMGPSGGPLLLINSSDNDTAHLLKMEYVKADQNGPSFKTIHDNTEQSINILISSLDFILHTQALLSLMNFVSSAIPSHNILEENRPKVSKVKESKLKSIIARPESYNSDAEDFFSLKVSAKLNALNIFVCDEICNIADIRIQGMDASVAIQTKQTEVCARLEDIVIFDVDPKTIHKKAVYIMGDEVFNFKMSLYPEATEGIYYSDMSAVDGKICLKVGCIHIVYLHRFLMSLLNFLDKFQAAKEALSSATAQAAEKAASSMKEFAQKSFRLSMDIDLKAPVIIIPQSSVSTNAIIADLGFIRIQNTFSLVPVVDCPLPPVIDQINIRLTKLQLSRTVLTNGTVNPELEILQPVDLLVSVQRNLASTWYSEIPAMRFVGDLKHMQIALSQEDLTILMSVLFENLAETPSLPRVVDTDKSTEQVKKEVTECQSYQQKDTMNAEDSLGQVAAEELSVTLMNYTFKFESLSIVLYNSDRCNETPLWLHSESLRLGELRLHLLTSSGNMYADGSMDFSVYLKACTLDDLREGITKATSRMIDQKDGFCERNMVDISFKQSPQDYSITTILEKLYVCASVEFLMTVADFFVQAMPQDPSGEKSMQSHVKRSTQTKPRAESEESYPQHQKKANVKVVIMEPEIVFVANLMKADAPALTVSFQGNFTLESKSGSQKVGAVVKEFKVLACPFLRELRGSNITTVMQPCSLHLEGTTDPAGAQDFALGLEQVIIKVSPIILNTVQTIIDALKPKPKEDEVTENLTERVNIWDVRPIDSCSNWFLGVDMAQEISETFQSSEHKEKRESFELEVKSVQITLECGLGHRTVPLLLMESTFSAKVKNWTSFINIAADTTLEVHYYNENYAVWEPLIERVNCGSRRWSLKFEMKNNPVMDKSMFPGDDFILIPEPRSAINIYSKDTMNITISKCTLTVFGHLAKAFSEGTASTYDYDSKDRAPLTIKNALGVSIIVEHGKYMRRNTPSPHSSTHEVNEGQSLELEFFDKEKQNCGQLSAVHRQDSSLLTVGIVPCGFTQMSNIPVTKTARRLYNVRSPQQENFVSVLVQIDATEGNKVITIRSPLQIKNHFSIPFTVYKFVTSAKLLEPIGVVRPDEEFHVPLDSYRCQLFLRPAGALEGQFKESTSYITWKELVHRSSEVRCTLQCPASEISFLPLMVNCTAVPDEINFISSNGEKEWDPAYIIHLFPTLTVRNLVPYTLRFLLESAAETYELTEGSSSDVLQSRISGEIMELFLIKYQGRDWNGHLRVHEGLPEFFSVLFTADSSERLTVDLNVHVKHIGNRMVLSVYSPYWIINKTSRILQYKAEDIHVKHPSDYRDVILFSFKKKNIFSKNKVQLCISTSSWSNGFSLDTVGSYGCVKCPAVKMQYLIGVNIQMSSFNLSRIVTLTPFYTIVNKSKLEIEVGEIVTDVSPTDIKWNYVSSSECIPFWPENVSGKLCVRVIGCEGISKPFFFNKQDNGTLLSLESMNSGIIVDVSIADHSIVITFSDYYEGAAPALIINYTPNAKLTYMQSGTESEKELDSGEARLFAWADPTGIKKLKWKCASTTGEVDLLKDESGQFAYNQNIQIHWVSFLDGRQRVLLFTEDVAVVTKARQAEEMEQSDQEVTVSIHSLGLSLINNNSQQEISYIGIISSGVIWEMKRKQKWQPFNQKQILQLEDAYEKYLTNQKQEWVQIENNFKVNFSKVPMEMDVPIKCSIRRNFMSGIYMEFKQSPHQRSLRAQLYWLQVDNHLPGSMFPVVFNPVIPPKSVALDSEPKPFIDVSIITRFNEFSKVMQFKYFMVLIQCMALKLDQDFLAAVIGLFTPETDPNAERQRTQLIQKDLDSLNTELLESSMTDISFPSFFEHFHISPLKLHLSLSLGAGGEQSNKEEKEIIAISSVNLLLKSIGATLTDVDDLIFKLACFELKYQFYKQNQLMKLVVRHYTEQFLKQVYVLVLGLDVLGNPFGLIRGLTEGVEAFFYEPFQGAVQGPEEFAEGLVIGMKSLLGHTVGGAAGMVSRITGTVGKGLAAITMDKDYQQKRRQEMGRQPKDFGASLAKGGKGFLQGVVGGVTGIITKPVEGAKKDGAAGFFKGIGKGLVGVVARPTGGIVDMASSTFQGIQKVAESTEEVSPLRPPRLIHEDGIIRPYNGSEAQGFKLFQNLNIKKLDGEMYKYSCSLQNNKKANLMVTNRRVICLKEVEILGHRIIDWCFTFEEFVQPPKTAENILKLFVKNQVLFQKKENADEESTKIVPLHNNSTAEAVLKAIDEACSRRRQNTLVRTKSERFIKELSS</sequence>
<dbReference type="OrthoDB" id="428159at2759"/>
<dbReference type="InterPro" id="IPR026854">
    <property type="entry name" value="VPS13_N"/>
</dbReference>
<feature type="domain" description="Vacuolar protein sorting-associated protein 13 VPS13 adaptor binding" evidence="7">
    <location>
        <begin position="2497"/>
        <end position="3031"/>
    </location>
</feature>
<evidence type="ECO:0000259" key="6">
    <source>
        <dbReference type="Pfam" id="PF25033"/>
    </source>
</evidence>
<dbReference type="Proteomes" id="UP000186698">
    <property type="component" value="Chromosome 3L"/>
</dbReference>
<evidence type="ECO:0000259" key="8">
    <source>
        <dbReference type="Pfam" id="PF25037"/>
    </source>
</evidence>
<dbReference type="Pfam" id="PF25033">
    <property type="entry name" value="VPS13_M"/>
    <property type="match status" value="2"/>
</dbReference>
<organism evidence="9 11">
    <name type="scientific">Xenopus laevis</name>
    <name type="common">African clawed frog</name>
    <dbReference type="NCBI Taxonomy" id="8355"/>
    <lineage>
        <taxon>Eukaryota</taxon>
        <taxon>Metazoa</taxon>
        <taxon>Chordata</taxon>
        <taxon>Craniata</taxon>
        <taxon>Vertebrata</taxon>
        <taxon>Euteleostomi</taxon>
        <taxon>Amphibia</taxon>
        <taxon>Batrachia</taxon>
        <taxon>Anura</taxon>
        <taxon>Pipoidea</taxon>
        <taxon>Pipidae</taxon>
        <taxon>Xenopodinae</taxon>
        <taxon>Xenopus</taxon>
        <taxon>Xenopus</taxon>
    </lineage>
</organism>
<feature type="domain" description="Chorein N-terminal" evidence="5">
    <location>
        <begin position="1"/>
        <end position="908"/>
    </location>
</feature>
<feature type="domain" description="Intermembrane lipid transfer protein VPS13-like C-terminal" evidence="8">
    <location>
        <begin position="3609"/>
        <end position="3730"/>
    </location>
</feature>
<evidence type="ECO:0000313" key="9">
    <source>
        <dbReference type="Proteomes" id="UP000186698"/>
    </source>
</evidence>
<dbReference type="GO" id="GO:0045053">
    <property type="term" value="P:protein retention in Golgi apparatus"/>
    <property type="evidence" value="ECO:0000318"/>
    <property type="project" value="GO_Central"/>
</dbReference>
<dbReference type="PANTHER" id="PTHR16166">
    <property type="entry name" value="VACUOLAR PROTEIN SORTING-ASSOCIATED PROTEIN VPS13"/>
    <property type="match status" value="1"/>
</dbReference>
<proteinExistence type="inferred from homology"/>
<dbReference type="CTD" id="108711291"/>
<keyword evidence="3" id="KW-0445">Lipid transport</keyword>
<dbReference type="GeneID" id="108711291"/>
<evidence type="ECO:0000313" key="10">
    <source>
        <dbReference type="RefSeq" id="XP_041442600.1"/>
    </source>
</evidence>
<gene>
    <name evidence="10 11" type="primary">vps13c.L</name>
</gene>
<evidence type="ECO:0000259" key="7">
    <source>
        <dbReference type="Pfam" id="PF25036"/>
    </source>
</evidence>
<evidence type="ECO:0000313" key="11">
    <source>
        <dbReference type="RefSeq" id="XP_041442601.1"/>
    </source>
</evidence>
<feature type="domain" description="VPS13-like middle region" evidence="6">
    <location>
        <begin position="1107"/>
        <end position="1590"/>
    </location>
</feature>
<protein>
    <submittedName>
        <fullName evidence="10 11">Vacuolar protein sorting-associated protein 13C isoform X1</fullName>
    </submittedName>
</protein>
<dbReference type="PANTHER" id="PTHR16166:SF125">
    <property type="entry name" value="INTERMEMBRANE LIPID TRANSFER PROTEIN VPS13C"/>
    <property type="match status" value="1"/>
</dbReference>
<evidence type="ECO:0000256" key="3">
    <source>
        <dbReference type="ARBA" id="ARBA00023055"/>
    </source>
</evidence>
<dbReference type="RefSeq" id="XP_041442601.1">
    <property type="nucleotide sequence ID" value="XM_041586667.1"/>
</dbReference>
<reference evidence="10 11" key="1">
    <citation type="submission" date="2025-04" db="UniProtKB">
        <authorList>
            <consortium name="RefSeq"/>
        </authorList>
    </citation>
    <scope>IDENTIFICATION</scope>
    <source>
        <strain evidence="10 11">J_2021</strain>
        <tissue evidence="10 11">Erythrocytes</tissue>
    </source>
</reference>
<accession>A0A8J1MMF3</accession>
<dbReference type="InterPro" id="IPR056748">
    <property type="entry name" value="VPS13-like_C"/>
</dbReference>
<evidence type="ECO:0000256" key="1">
    <source>
        <dbReference type="ARBA" id="ARBA00006545"/>
    </source>
</evidence>
<dbReference type="Pfam" id="PF25037">
    <property type="entry name" value="VPS13_C"/>
    <property type="match status" value="1"/>
</dbReference>
<dbReference type="InterPro" id="IPR056747">
    <property type="entry name" value="VPS13-like_M"/>
</dbReference>
<dbReference type="Pfam" id="PF25036">
    <property type="entry name" value="VPS13_VAB"/>
    <property type="match status" value="1"/>
</dbReference>
<dbReference type="RefSeq" id="XP_041442600.1">
    <property type="nucleotide sequence ID" value="XM_041586666.1"/>
</dbReference>
<feature type="domain" description="VPS13-like middle region" evidence="6">
    <location>
        <begin position="1617"/>
        <end position="2421"/>
    </location>
</feature>
<evidence type="ECO:0000256" key="4">
    <source>
        <dbReference type="SAM" id="MobiDB-lite"/>
    </source>
</evidence>
<dbReference type="GO" id="GO:0006623">
    <property type="term" value="P:protein targeting to vacuole"/>
    <property type="evidence" value="ECO:0000318"/>
    <property type="project" value="GO_Central"/>
</dbReference>
<keyword evidence="9" id="KW-1185">Reference proteome</keyword>
<dbReference type="InterPro" id="IPR009543">
    <property type="entry name" value="VPS13_VAB"/>
</dbReference>
<evidence type="ECO:0000256" key="2">
    <source>
        <dbReference type="ARBA" id="ARBA00022448"/>
    </source>
</evidence>
<feature type="region of interest" description="Disordered" evidence="4">
    <location>
        <begin position="2081"/>
        <end position="2110"/>
    </location>
</feature>
<evidence type="ECO:0000259" key="5">
    <source>
        <dbReference type="Pfam" id="PF12624"/>
    </source>
</evidence>
<dbReference type="Pfam" id="PF12624">
    <property type="entry name" value="VPS13_N"/>
    <property type="match status" value="1"/>
</dbReference>
<comment type="similarity">
    <text evidence="1">Belongs to the VPS13 family.</text>
</comment>
<dbReference type="GO" id="GO:0007005">
    <property type="term" value="P:mitochondrion organization"/>
    <property type="evidence" value="ECO:0000318"/>
    <property type="project" value="GO_Central"/>
</dbReference>